<evidence type="ECO:0000313" key="3">
    <source>
        <dbReference type="EMBL" id="KAK5529152.1"/>
    </source>
</evidence>
<dbReference type="AlphaFoldDB" id="A0AAV9PW66"/>
<protein>
    <submittedName>
        <fullName evidence="3">Uncharacterized protein</fullName>
    </submittedName>
</protein>
<dbReference type="Proteomes" id="UP001345827">
    <property type="component" value="Unassembled WGS sequence"/>
</dbReference>
<dbReference type="InterPro" id="IPR002347">
    <property type="entry name" value="SDR_fam"/>
</dbReference>
<keyword evidence="4" id="KW-1185">Reference proteome</keyword>
<organism evidence="3 4">
    <name type="scientific">Vermiconidia calcicola</name>
    <dbReference type="NCBI Taxonomy" id="1690605"/>
    <lineage>
        <taxon>Eukaryota</taxon>
        <taxon>Fungi</taxon>
        <taxon>Dikarya</taxon>
        <taxon>Ascomycota</taxon>
        <taxon>Pezizomycotina</taxon>
        <taxon>Dothideomycetes</taxon>
        <taxon>Dothideomycetidae</taxon>
        <taxon>Mycosphaerellales</taxon>
        <taxon>Extremaceae</taxon>
        <taxon>Vermiconidia</taxon>
    </lineage>
</organism>
<dbReference type="GO" id="GO:0016491">
    <property type="term" value="F:oxidoreductase activity"/>
    <property type="evidence" value="ECO:0007669"/>
    <property type="project" value="TreeGrafter"/>
</dbReference>
<reference evidence="3 4" key="1">
    <citation type="submission" date="2023-06" db="EMBL/GenBank/DDBJ databases">
        <title>Black Yeasts Isolated from many extreme environments.</title>
        <authorList>
            <person name="Coleine C."/>
            <person name="Stajich J.E."/>
            <person name="Selbmann L."/>
        </authorList>
    </citation>
    <scope>NUCLEOTIDE SEQUENCE [LARGE SCALE GENOMIC DNA]</scope>
    <source>
        <strain evidence="3 4">CCFEE 5887</strain>
    </source>
</reference>
<dbReference type="PRINTS" id="PR00081">
    <property type="entry name" value="GDHRDH"/>
</dbReference>
<evidence type="ECO:0000256" key="1">
    <source>
        <dbReference type="ARBA" id="ARBA00006484"/>
    </source>
</evidence>
<comment type="caution">
    <text evidence="3">The sequence shown here is derived from an EMBL/GenBank/DDBJ whole genome shotgun (WGS) entry which is preliminary data.</text>
</comment>
<sequence length="281" mass="29842">MPANQTMSSPRIILITGANSGVGLATTEVLTTTPATNFHVIMTGRSLSKLDQARTDLIDRHPNTTDISSRLTSCHLDVLDDASIQSALTTISSRFGHLDALINNAAIGNSSDNVRDRFTACLETNVTGAAVVAERFRPLLLLRKTEAENESKPYSIYVSSGAGSFARTGGYHTSRPSTGGLPSAPPPPSPRNPDAYHASKAALNMVALLEHRAHGHEINVFVMTPGFVVSNLRGTDENLRTWAGMAGDPMVAGRTLLSILQGERDADAGAGLVHKDGVFGW</sequence>
<proteinExistence type="inferred from homology"/>
<evidence type="ECO:0000256" key="2">
    <source>
        <dbReference type="SAM" id="MobiDB-lite"/>
    </source>
</evidence>
<dbReference type="Gene3D" id="3.40.50.720">
    <property type="entry name" value="NAD(P)-binding Rossmann-like Domain"/>
    <property type="match status" value="1"/>
</dbReference>
<dbReference type="PANTHER" id="PTHR43544">
    <property type="entry name" value="SHORT-CHAIN DEHYDROGENASE/REDUCTASE"/>
    <property type="match status" value="1"/>
</dbReference>
<gene>
    <name evidence="3" type="ORF">LTR25_009889</name>
</gene>
<feature type="region of interest" description="Disordered" evidence="2">
    <location>
        <begin position="168"/>
        <end position="194"/>
    </location>
</feature>
<dbReference type="EMBL" id="JAXLQG010000023">
    <property type="protein sequence ID" value="KAK5529152.1"/>
    <property type="molecule type" value="Genomic_DNA"/>
</dbReference>
<dbReference type="GO" id="GO:0019748">
    <property type="term" value="P:secondary metabolic process"/>
    <property type="evidence" value="ECO:0007669"/>
    <property type="project" value="TreeGrafter"/>
</dbReference>
<dbReference type="PANTHER" id="PTHR43544:SF32">
    <property type="entry name" value="CHAIN DEHYDROGENASE, PUTATIVE (AFU_ORTHOLOGUE AFUA_5G01530)-RELATED"/>
    <property type="match status" value="1"/>
</dbReference>
<evidence type="ECO:0000313" key="4">
    <source>
        <dbReference type="Proteomes" id="UP001345827"/>
    </source>
</evidence>
<dbReference type="InterPro" id="IPR036291">
    <property type="entry name" value="NAD(P)-bd_dom_sf"/>
</dbReference>
<dbReference type="Pfam" id="PF00106">
    <property type="entry name" value="adh_short"/>
    <property type="match status" value="1"/>
</dbReference>
<dbReference type="SUPFAM" id="SSF51735">
    <property type="entry name" value="NAD(P)-binding Rossmann-fold domains"/>
    <property type="match status" value="1"/>
</dbReference>
<name>A0AAV9PW66_9PEZI</name>
<dbReference type="InterPro" id="IPR051468">
    <property type="entry name" value="Fungal_SecMetab_SDRs"/>
</dbReference>
<accession>A0AAV9PW66</accession>
<dbReference type="GO" id="GO:0005737">
    <property type="term" value="C:cytoplasm"/>
    <property type="evidence" value="ECO:0007669"/>
    <property type="project" value="TreeGrafter"/>
</dbReference>
<comment type="similarity">
    <text evidence="1">Belongs to the short-chain dehydrogenases/reductases (SDR) family.</text>
</comment>